<sequence length="85" mass="9769">MPLAPAPESTFSTYLKSHIVSQRYTATQKYERATRALSHPPRSRLPDQNNRIPLFPDKLYGLTLLYGLTWASISQIKHEKTKEVI</sequence>
<dbReference type="STRING" id="1867956.BJF95_17900"/>
<accession>A0A1Q8ZTJ0</accession>
<reference evidence="1 2" key="1">
    <citation type="submission" date="2016-09" db="EMBL/GenBank/DDBJ databases">
        <title>Rhizobium oryziradicis sp. nov., isolated from the root of rice.</title>
        <authorList>
            <person name="Zhao J."/>
            <person name="Zhang X."/>
        </authorList>
    </citation>
    <scope>NUCLEOTIDE SEQUENCE [LARGE SCALE GENOMIC DNA]</scope>
    <source>
        <strain evidence="1 2">N19</strain>
    </source>
</reference>
<evidence type="ECO:0000313" key="2">
    <source>
        <dbReference type="Proteomes" id="UP000186894"/>
    </source>
</evidence>
<proteinExistence type="predicted"/>
<keyword evidence="2" id="KW-1185">Reference proteome</keyword>
<dbReference type="Proteomes" id="UP000186894">
    <property type="component" value="Unassembled WGS sequence"/>
</dbReference>
<comment type="caution">
    <text evidence="1">The sequence shown here is derived from an EMBL/GenBank/DDBJ whole genome shotgun (WGS) entry which is preliminary data.</text>
</comment>
<organism evidence="1 2">
    <name type="scientific">Rhizobium oryziradicis</name>
    <dbReference type="NCBI Taxonomy" id="1867956"/>
    <lineage>
        <taxon>Bacteria</taxon>
        <taxon>Pseudomonadati</taxon>
        <taxon>Pseudomonadota</taxon>
        <taxon>Alphaproteobacteria</taxon>
        <taxon>Hyphomicrobiales</taxon>
        <taxon>Rhizobiaceae</taxon>
        <taxon>Rhizobium/Agrobacterium group</taxon>
        <taxon>Rhizobium</taxon>
    </lineage>
</organism>
<gene>
    <name evidence="1" type="ORF">BJF95_17900</name>
</gene>
<dbReference type="AlphaFoldDB" id="A0A1Q8ZTJ0"/>
<protein>
    <submittedName>
        <fullName evidence="1">Uncharacterized protein</fullName>
    </submittedName>
</protein>
<dbReference type="EMBL" id="MKIM01000025">
    <property type="protein sequence ID" value="OLP45197.1"/>
    <property type="molecule type" value="Genomic_DNA"/>
</dbReference>
<evidence type="ECO:0000313" key="1">
    <source>
        <dbReference type="EMBL" id="OLP45197.1"/>
    </source>
</evidence>
<name>A0A1Q8ZTJ0_9HYPH</name>